<keyword evidence="8" id="KW-0539">Nucleus</keyword>
<dbReference type="Proteomes" id="UP000499080">
    <property type="component" value="Unassembled WGS sequence"/>
</dbReference>
<protein>
    <recommendedName>
        <fullName evidence="5">Elongator complex protein 5</fullName>
    </recommendedName>
</protein>
<evidence type="ECO:0000256" key="7">
    <source>
        <dbReference type="ARBA" id="ARBA00022694"/>
    </source>
</evidence>
<evidence type="ECO:0000313" key="10">
    <source>
        <dbReference type="Proteomes" id="UP000499080"/>
    </source>
</evidence>
<dbReference type="OrthoDB" id="166907at2759"/>
<keyword evidence="7" id="KW-0819">tRNA processing</keyword>
<evidence type="ECO:0000256" key="1">
    <source>
        <dbReference type="ARBA" id="ARBA00004123"/>
    </source>
</evidence>
<evidence type="ECO:0000256" key="8">
    <source>
        <dbReference type="ARBA" id="ARBA00023242"/>
    </source>
</evidence>
<dbReference type="InterPro" id="IPR019519">
    <property type="entry name" value="Elp5"/>
</dbReference>
<comment type="pathway">
    <text evidence="3">tRNA modification; 5-methoxycarbonylmethyl-2-thiouridine-tRNA biosynthesis.</text>
</comment>
<comment type="similarity">
    <text evidence="4">Belongs to the ELP5 family.</text>
</comment>
<evidence type="ECO:0000256" key="6">
    <source>
        <dbReference type="ARBA" id="ARBA00022490"/>
    </source>
</evidence>
<proteinExistence type="inferred from homology"/>
<dbReference type="GO" id="GO:0000049">
    <property type="term" value="F:tRNA binding"/>
    <property type="evidence" value="ECO:0007669"/>
    <property type="project" value="TreeGrafter"/>
</dbReference>
<keyword evidence="6" id="KW-0963">Cytoplasm</keyword>
<comment type="caution">
    <text evidence="9">The sequence shown here is derived from an EMBL/GenBank/DDBJ whole genome shotgun (WGS) entry which is preliminary data.</text>
</comment>
<dbReference type="AlphaFoldDB" id="A0A4Y2C907"/>
<reference evidence="9 10" key="1">
    <citation type="journal article" date="2019" name="Sci. Rep.">
        <title>Orb-weaving spider Araneus ventricosus genome elucidates the spidroin gene catalogue.</title>
        <authorList>
            <person name="Kono N."/>
            <person name="Nakamura H."/>
            <person name="Ohtoshi R."/>
            <person name="Moran D.A.P."/>
            <person name="Shinohara A."/>
            <person name="Yoshida Y."/>
            <person name="Fujiwara M."/>
            <person name="Mori M."/>
            <person name="Tomita M."/>
            <person name="Arakawa K."/>
        </authorList>
    </citation>
    <scope>NUCLEOTIDE SEQUENCE [LARGE SCALE GENOMIC DNA]</scope>
</reference>
<accession>A0A4Y2C907</accession>
<comment type="subcellular location">
    <subcellularLocation>
        <location evidence="2">Cytoplasm</location>
    </subcellularLocation>
    <subcellularLocation>
        <location evidence="1">Nucleus</location>
    </subcellularLocation>
</comment>
<dbReference type="GO" id="GO:0005829">
    <property type="term" value="C:cytosol"/>
    <property type="evidence" value="ECO:0007669"/>
    <property type="project" value="TreeGrafter"/>
</dbReference>
<dbReference type="Pfam" id="PF10483">
    <property type="entry name" value="Elong_Iki1"/>
    <property type="match status" value="1"/>
</dbReference>
<gene>
    <name evidence="9" type="ORF">AVEN_117995_1</name>
</gene>
<dbReference type="GO" id="GO:0005634">
    <property type="term" value="C:nucleus"/>
    <property type="evidence" value="ECO:0007669"/>
    <property type="project" value="UniProtKB-SubCell"/>
</dbReference>
<dbReference type="GO" id="GO:0002098">
    <property type="term" value="P:tRNA wobble uridine modification"/>
    <property type="evidence" value="ECO:0007669"/>
    <property type="project" value="InterPro"/>
</dbReference>
<evidence type="ECO:0000256" key="4">
    <source>
        <dbReference type="ARBA" id="ARBA00009567"/>
    </source>
</evidence>
<dbReference type="PANTHER" id="PTHR15641">
    <property type="entry name" value="ELONGATOR COMPLEX PROTEIN 5"/>
    <property type="match status" value="1"/>
</dbReference>
<dbReference type="PANTHER" id="PTHR15641:SF1">
    <property type="entry name" value="ELONGATOR COMPLEX PROTEIN 5"/>
    <property type="match status" value="1"/>
</dbReference>
<dbReference type="GO" id="GO:0033588">
    <property type="term" value="C:elongator holoenzyme complex"/>
    <property type="evidence" value="ECO:0007669"/>
    <property type="project" value="InterPro"/>
</dbReference>
<name>A0A4Y2C907_ARAVE</name>
<organism evidence="9 10">
    <name type="scientific">Araneus ventricosus</name>
    <name type="common">Orbweaver spider</name>
    <name type="synonym">Epeira ventricosa</name>
    <dbReference type="NCBI Taxonomy" id="182803"/>
    <lineage>
        <taxon>Eukaryota</taxon>
        <taxon>Metazoa</taxon>
        <taxon>Ecdysozoa</taxon>
        <taxon>Arthropoda</taxon>
        <taxon>Chelicerata</taxon>
        <taxon>Arachnida</taxon>
        <taxon>Araneae</taxon>
        <taxon>Araneomorphae</taxon>
        <taxon>Entelegynae</taxon>
        <taxon>Araneoidea</taxon>
        <taxon>Araneidae</taxon>
        <taxon>Araneus</taxon>
    </lineage>
</organism>
<evidence type="ECO:0000256" key="3">
    <source>
        <dbReference type="ARBA" id="ARBA00005043"/>
    </source>
</evidence>
<evidence type="ECO:0000256" key="5">
    <source>
        <dbReference type="ARBA" id="ARBA00020264"/>
    </source>
</evidence>
<dbReference type="UniPathway" id="UPA00988"/>
<evidence type="ECO:0000313" key="9">
    <source>
        <dbReference type="EMBL" id="GBM00640.1"/>
    </source>
</evidence>
<keyword evidence="10" id="KW-1185">Reference proteome</keyword>
<evidence type="ECO:0000256" key="2">
    <source>
        <dbReference type="ARBA" id="ARBA00004496"/>
    </source>
</evidence>
<dbReference type="EMBL" id="BGPR01000159">
    <property type="protein sequence ID" value="GBM00640.1"/>
    <property type="molecule type" value="Genomic_DNA"/>
</dbReference>
<sequence length="278" mass="31729">MYLTKEPLFGNGKAKFILVKDNNDLRGLKIFKTVLKMYCKEQANVAILCYDGIGEDLIHGVTANNDDIKLLDIFSDPYSWYQGENLDALMSVEFIPEYFSDFKGVLCIYSLTSLLIHDGIVKVYKTLHKLLMNNADLQILALLHPSVHDLQEIDIIDKMSSTSLNINSDEDTEILQSVVHYSSGKVNSLSLEYKISENFELSSLVDVQLLKSKEVKEKKPDPTANLTFNLKLKDDEKEARNQLQLPYMKMQNSDDAVIQNLLENDFYDEEDPDDDLDI</sequence>